<evidence type="ECO:0000256" key="6">
    <source>
        <dbReference type="SAM" id="Phobius"/>
    </source>
</evidence>
<feature type="transmembrane region" description="Helical" evidence="6">
    <location>
        <begin position="224"/>
        <end position="244"/>
    </location>
</feature>
<feature type="transmembrane region" description="Helical" evidence="6">
    <location>
        <begin position="184"/>
        <end position="204"/>
    </location>
</feature>
<dbReference type="KEGG" id="gbn:GEOBRER4_17480"/>
<feature type="transmembrane region" description="Helical" evidence="6">
    <location>
        <begin position="129"/>
        <end position="149"/>
    </location>
</feature>
<keyword evidence="3 6" id="KW-0812">Transmembrane</keyword>
<evidence type="ECO:0000256" key="5">
    <source>
        <dbReference type="ARBA" id="ARBA00023136"/>
    </source>
</evidence>
<feature type="transmembrane region" description="Helical" evidence="6">
    <location>
        <begin position="67"/>
        <end position="86"/>
    </location>
</feature>
<evidence type="ECO:0000313" key="8">
    <source>
        <dbReference type="Proteomes" id="UP000515472"/>
    </source>
</evidence>
<feature type="transmembrane region" description="Helical" evidence="6">
    <location>
        <begin position="40"/>
        <end position="61"/>
    </location>
</feature>
<evidence type="ECO:0000256" key="4">
    <source>
        <dbReference type="ARBA" id="ARBA00022989"/>
    </source>
</evidence>
<organism evidence="7 8">
    <name type="scientific">Citrifermentans bremense</name>
    <dbReference type="NCBI Taxonomy" id="60035"/>
    <lineage>
        <taxon>Bacteria</taxon>
        <taxon>Pseudomonadati</taxon>
        <taxon>Thermodesulfobacteriota</taxon>
        <taxon>Desulfuromonadia</taxon>
        <taxon>Geobacterales</taxon>
        <taxon>Geobacteraceae</taxon>
        <taxon>Citrifermentans</taxon>
    </lineage>
</organism>
<dbReference type="InterPro" id="IPR005226">
    <property type="entry name" value="UPF0014_fam"/>
</dbReference>
<evidence type="ECO:0000256" key="3">
    <source>
        <dbReference type="ARBA" id="ARBA00022692"/>
    </source>
</evidence>
<keyword evidence="8" id="KW-1185">Reference proteome</keyword>
<sequence>MANQELVTLGVLDLALAFGLVLVAIALARLQRIGQEGQMLWASVRMVLQLLAVGYLLHFLFAVQSPLPVLLILLVMGAFSLQVMGGRIKRKVPRFYQVVGTSLLVGCGGVTLFFCALVVHYSPWYDPRYLIPLAGMIIGNSMNAASLAAERLAAEMRERRDEMETALCLGASGRQACQPALKNAFRAAVMPTMNTMAAMGIVSLPGMMTGQILSGTEPMVAVRYQIAIMCAITGAVAITSYLILMQGARHYFTKAHQLEPQAE</sequence>
<keyword evidence="5 6" id="KW-0472">Membrane</keyword>
<keyword evidence="4 6" id="KW-1133">Transmembrane helix</keyword>
<evidence type="ECO:0000313" key="7">
    <source>
        <dbReference type="EMBL" id="BCG46998.1"/>
    </source>
</evidence>
<gene>
    <name evidence="7" type="ORF">GEOBRER4_n1817</name>
</gene>
<proteinExistence type="inferred from homology"/>
<dbReference type="GO" id="GO:0005886">
    <property type="term" value="C:plasma membrane"/>
    <property type="evidence" value="ECO:0007669"/>
    <property type="project" value="TreeGrafter"/>
</dbReference>
<feature type="transmembrane region" description="Helical" evidence="6">
    <location>
        <begin position="98"/>
        <end position="123"/>
    </location>
</feature>
<dbReference type="PANTHER" id="PTHR30028:SF0">
    <property type="entry name" value="PROTEIN ALUMINUM SENSITIVE 3"/>
    <property type="match status" value="1"/>
</dbReference>
<comment type="similarity">
    <text evidence="2">Belongs to the UPF0014 family.</text>
</comment>
<evidence type="ECO:0000256" key="2">
    <source>
        <dbReference type="ARBA" id="ARBA00005268"/>
    </source>
</evidence>
<dbReference type="PANTHER" id="PTHR30028">
    <property type="entry name" value="UPF0014 INNER MEMBRANE PROTEIN YBBM-RELATED"/>
    <property type="match status" value="1"/>
</dbReference>
<dbReference type="Proteomes" id="UP000515472">
    <property type="component" value="Chromosome"/>
</dbReference>
<dbReference type="RefSeq" id="WP_185245086.1">
    <property type="nucleotide sequence ID" value="NZ_AP023213.1"/>
</dbReference>
<reference evidence="7 8" key="1">
    <citation type="submission" date="2020-06" db="EMBL/GenBank/DDBJ databases">
        <title>Interaction of electrochemicaly active bacteria, Geobacter bremensis R4 on different carbon anode.</title>
        <authorList>
            <person name="Meng L."/>
            <person name="Yoshida N."/>
        </authorList>
    </citation>
    <scope>NUCLEOTIDE SEQUENCE [LARGE SCALE GENOMIC DNA]</scope>
    <source>
        <strain evidence="7 8">R4</strain>
    </source>
</reference>
<name>A0A6S6M091_9BACT</name>
<dbReference type="EMBL" id="AP023213">
    <property type="protein sequence ID" value="BCG46998.1"/>
    <property type="molecule type" value="Genomic_DNA"/>
</dbReference>
<protein>
    <submittedName>
        <fullName evidence="7">Probable iron export permease protein FetB</fullName>
    </submittedName>
</protein>
<dbReference type="AlphaFoldDB" id="A0A6S6M091"/>
<evidence type="ECO:0000256" key="1">
    <source>
        <dbReference type="ARBA" id="ARBA00004141"/>
    </source>
</evidence>
<accession>A0A6S6M091</accession>
<dbReference type="Pfam" id="PF03649">
    <property type="entry name" value="UPF0014"/>
    <property type="match status" value="1"/>
</dbReference>
<comment type="subcellular location">
    <subcellularLocation>
        <location evidence="1">Membrane</location>
        <topology evidence="1">Multi-pass membrane protein</topology>
    </subcellularLocation>
</comment>
<feature type="transmembrane region" description="Helical" evidence="6">
    <location>
        <begin position="6"/>
        <end position="28"/>
    </location>
</feature>